<feature type="region of interest" description="Disordered" evidence="1">
    <location>
        <begin position="1"/>
        <end position="124"/>
    </location>
</feature>
<protein>
    <submittedName>
        <fullName evidence="3">Uncharacterized protein</fullName>
    </submittedName>
</protein>
<keyword evidence="2" id="KW-0812">Transmembrane</keyword>
<evidence type="ECO:0000313" key="3">
    <source>
        <dbReference type="EMBL" id="GMA39813.1"/>
    </source>
</evidence>
<gene>
    <name evidence="3" type="ORF">GCM10025883_18580</name>
</gene>
<evidence type="ECO:0000256" key="2">
    <source>
        <dbReference type="SAM" id="Phobius"/>
    </source>
</evidence>
<keyword evidence="4" id="KW-1185">Reference proteome</keyword>
<feature type="compositionally biased region" description="Basic and acidic residues" evidence="1">
    <location>
        <begin position="38"/>
        <end position="59"/>
    </location>
</feature>
<keyword evidence="2" id="KW-1133">Transmembrane helix</keyword>
<sequence>MSTTGGDERDDIDAQFADIIARWDDPPQEALDPPAPTSEERSVDRSDSDADARAERSAPDDAPDTPETPETPEISAPPPDRADPVDRGAPNTLSASSQLGEPVPFRRHEMPEDDEEKGYEPPPPRPLPAFFDDWPFYLALVGLVGGPLWLVYLALFDSTERSLMWAAGGLTLAGFATLVLRQPKDRDIDDDDDGARV</sequence>
<proteinExistence type="predicted"/>
<comment type="caution">
    <text evidence="3">The sequence shown here is derived from an EMBL/GenBank/DDBJ whole genome shotgun (WGS) entry which is preliminary data.</text>
</comment>
<evidence type="ECO:0000256" key="1">
    <source>
        <dbReference type="SAM" id="MobiDB-lite"/>
    </source>
</evidence>
<dbReference type="Proteomes" id="UP001157126">
    <property type="component" value="Unassembled WGS sequence"/>
</dbReference>
<name>A0ABQ6ISZ3_9MICO</name>
<feature type="transmembrane region" description="Helical" evidence="2">
    <location>
        <begin position="162"/>
        <end position="180"/>
    </location>
</feature>
<dbReference type="EMBL" id="BSUO01000001">
    <property type="protein sequence ID" value="GMA39813.1"/>
    <property type="molecule type" value="Genomic_DNA"/>
</dbReference>
<accession>A0ABQ6ISZ3</accession>
<keyword evidence="2" id="KW-0472">Membrane</keyword>
<feature type="transmembrane region" description="Helical" evidence="2">
    <location>
        <begin position="134"/>
        <end position="156"/>
    </location>
</feature>
<reference evidence="4" key="1">
    <citation type="journal article" date="2019" name="Int. J. Syst. Evol. Microbiol.">
        <title>The Global Catalogue of Microorganisms (GCM) 10K type strain sequencing project: providing services to taxonomists for standard genome sequencing and annotation.</title>
        <authorList>
            <consortium name="The Broad Institute Genomics Platform"/>
            <consortium name="The Broad Institute Genome Sequencing Center for Infectious Disease"/>
            <person name="Wu L."/>
            <person name="Ma J."/>
        </authorList>
    </citation>
    <scope>NUCLEOTIDE SEQUENCE [LARGE SCALE GENOMIC DNA]</scope>
    <source>
        <strain evidence="4">NBRC 113072</strain>
    </source>
</reference>
<dbReference type="RefSeq" id="WP_284303623.1">
    <property type="nucleotide sequence ID" value="NZ_BSUO01000001.1"/>
</dbReference>
<evidence type="ECO:0000313" key="4">
    <source>
        <dbReference type="Proteomes" id="UP001157126"/>
    </source>
</evidence>
<organism evidence="3 4">
    <name type="scientific">Mobilicoccus caccae</name>
    <dbReference type="NCBI Taxonomy" id="1859295"/>
    <lineage>
        <taxon>Bacteria</taxon>
        <taxon>Bacillati</taxon>
        <taxon>Actinomycetota</taxon>
        <taxon>Actinomycetes</taxon>
        <taxon>Micrococcales</taxon>
        <taxon>Dermatophilaceae</taxon>
        <taxon>Mobilicoccus</taxon>
    </lineage>
</organism>